<dbReference type="EMBL" id="JBHFFA010000001">
    <property type="protein sequence ID" value="KAL2649206.1"/>
    <property type="molecule type" value="Genomic_DNA"/>
</dbReference>
<comment type="subcellular location">
    <subcellularLocation>
        <location evidence="1 10">Nucleus</location>
    </subcellularLocation>
</comment>
<dbReference type="GO" id="GO:0005634">
    <property type="term" value="C:nucleus"/>
    <property type="evidence" value="ECO:0007669"/>
    <property type="project" value="UniProtKB-SubCell"/>
</dbReference>
<evidence type="ECO:0000313" key="14">
    <source>
        <dbReference type="EMBL" id="KAL2649206.1"/>
    </source>
</evidence>
<evidence type="ECO:0000256" key="8">
    <source>
        <dbReference type="ARBA" id="ARBA00023242"/>
    </source>
</evidence>
<dbReference type="InterPro" id="IPR001680">
    <property type="entry name" value="WD40_rpt"/>
</dbReference>
<accession>A0ABD1ZF40</accession>
<comment type="caution">
    <text evidence="14">The sequence shown here is derived from an EMBL/GenBank/DDBJ whole genome shotgun (WGS) entry which is preliminary data.</text>
</comment>
<feature type="repeat" description="WD" evidence="9">
    <location>
        <begin position="16"/>
        <end position="42"/>
    </location>
</feature>
<dbReference type="InterPro" id="IPR011494">
    <property type="entry name" value="HIRA-like_C"/>
</dbReference>
<dbReference type="Gene3D" id="2.130.10.10">
    <property type="entry name" value="YVTN repeat-like/Quinoprotein amine dehydrogenase"/>
    <property type="match status" value="2"/>
</dbReference>
<feature type="domain" description="Protein HIRA-like C-terminal" evidence="12">
    <location>
        <begin position="645"/>
        <end position="849"/>
    </location>
</feature>
<evidence type="ECO:0000256" key="1">
    <source>
        <dbReference type="ARBA" id="ARBA00004123"/>
    </source>
</evidence>
<name>A0ABD1ZF40_9MARC</name>
<evidence type="ECO:0000256" key="11">
    <source>
        <dbReference type="SAM" id="MobiDB-lite"/>
    </source>
</evidence>
<dbReference type="InterPro" id="IPR031120">
    <property type="entry name" value="HIR1-like"/>
</dbReference>
<gene>
    <name evidence="14" type="ORF">R1flu_017334</name>
</gene>
<evidence type="ECO:0000256" key="10">
    <source>
        <dbReference type="RuleBase" id="RU364014"/>
    </source>
</evidence>
<comment type="function">
    <text evidence="10">Required for replication-independent chromatin assembly and for the periodic repression of histone gene transcription during the cell cycle.</text>
</comment>
<evidence type="ECO:0000256" key="5">
    <source>
        <dbReference type="ARBA" id="ARBA00022853"/>
    </source>
</evidence>
<organism evidence="14 15">
    <name type="scientific">Riccia fluitans</name>
    <dbReference type="NCBI Taxonomy" id="41844"/>
    <lineage>
        <taxon>Eukaryota</taxon>
        <taxon>Viridiplantae</taxon>
        <taxon>Streptophyta</taxon>
        <taxon>Embryophyta</taxon>
        <taxon>Marchantiophyta</taxon>
        <taxon>Marchantiopsida</taxon>
        <taxon>Marchantiidae</taxon>
        <taxon>Marchantiales</taxon>
        <taxon>Ricciaceae</taxon>
        <taxon>Riccia</taxon>
    </lineage>
</organism>
<keyword evidence="15" id="KW-1185">Reference proteome</keyword>
<feature type="region of interest" description="Disordered" evidence="11">
    <location>
        <begin position="447"/>
        <end position="514"/>
    </location>
</feature>
<evidence type="ECO:0000256" key="6">
    <source>
        <dbReference type="ARBA" id="ARBA00023015"/>
    </source>
</evidence>
<dbReference type="PROSITE" id="PS50082">
    <property type="entry name" value="WD_REPEATS_2"/>
    <property type="match status" value="3"/>
</dbReference>
<feature type="repeat" description="WD" evidence="9">
    <location>
        <begin position="163"/>
        <end position="204"/>
    </location>
</feature>
<dbReference type="AlphaFoldDB" id="A0ABD1ZF40"/>
<keyword evidence="6 10" id="KW-0805">Transcription regulation</keyword>
<dbReference type="Proteomes" id="UP001605036">
    <property type="component" value="Unassembled WGS sequence"/>
</dbReference>
<evidence type="ECO:0000256" key="4">
    <source>
        <dbReference type="ARBA" id="ARBA00022737"/>
    </source>
</evidence>
<dbReference type="InterPro" id="IPR036322">
    <property type="entry name" value="WD40_repeat_dom_sf"/>
</dbReference>
<dbReference type="Pfam" id="PF24105">
    <property type="entry name" value="Beta-prop_CAF1B_HIR1"/>
    <property type="match status" value="1"/>
</dbReference>
<dbReference type="SUPFAM" id="SSF50978">
    <property type="entry name" value="WD40 repeat-like"/>
    <property type="match status" value="2"/>
</dbReference>
<evidence type="ECO:0000256" key="2">
    <source>
        <dbReference type="ARBA" id="ARBA00007306"/>
    </source>
</evidence>
<keyword evidence="7 10" id="KW-0804">Transcription</keyword>
<evidence type="ECO:0000313" key="15">
    <source>
        <dbReference type="Proteomes" id="UP001605036"/>
    </source>
</evidence>
<protein>
    <recommendedName>
        <fullName evidence="10">Protein HIRA</fullName>
    </recommendedName>
</protein>
<reference evidence="14 15" key="1">
    <citation type="submission" date="2024-09" db="EMBL/GenBank/DDBJ databases">
        <title>Chromosome-scale assembly of Riccia fluitans.</title>
        <authorList>
            <person name="Paukszto L."/>
            <person name="Sawicki J."/>
            <person name="Karawczyk K."/>
            <person name="Piernik-Szablinska J."/>
            <person name="Szczecinska M."/>
            <person name="Mazdziarz M."/>
        </authorList>
    </citation>
    <scope>NUCLEOTIDE SEQUENCE [LARGE SCALE GENOMIC DNA]</scope>
    <source>
        <strain evidence="14">Rf_01</strain>
        <tissue evidence="14">Aerial parts of the thallus</tissue>
    </source>
</reference>
<feature type="repeat" description="WD" evidence="9">
    <location>
        <begin position="121"/>
        <end position="162"/>
    </location>
</feature>
<dbReference type="GO" id="GO:0006325">
    <property type="term" value="P:chromatin organization"/>
    <property type="evidence" value="ECO:0007669"/>
    <property type="project" value="UniProtKB-KW"/>
</dbReference>
<keyword evidence="3 9" id="KW-0853">WD repeat</keyword>
<sequence length="922" mass="100463">MIVEKLDWLRHAGLQIFSLDIQPDGSRFATAGGDHKVRIWSMTAALQSSDQVPSQPRLLATLRDHFGSVNCVRWAKGGHFIASGSDDNLVLVHKRHPGSGTTEFGSGEPPDAENWKTLLTLRGHSADVVDLGWSPDDSMIASCSLDNTVRIWSAVNGNLVSVLHGHTSLVKGVAWDPVGSFLATQSDDKTVIIWQTGNWSMIHRAEGPWEKTVGFTFSRRLAWSPCGHFITTTHGFQEPSHTAPVLERGEWCTSFDFVGHNAPVVAVRYNHSMFRRVPDTEKNGSTTDSSDGAPYNVIAIGSQDCNITVWTTASPRPVFVGKHFFSQSVVDLSWSTDGYTLLCCSLDGTVAAFCFEPKELGMKVGDAEMQEFKKTRYGDQTARGLTLVESASQLVLEAAAAKLQVPTSVGRPEVQQNHVVEKGPEVPAVDPAAVSRKAPILQQTEYRGADGRRRIIPKPLGQEHKENEPSDTSRGVGQDVLNLPLASEDVSAAAASSRPDVREKMPTLDSDGVNRQASESVFKTADACMADRLGTGAGQELPKQVSPAPTAKLLIQPPCSSGILSFEIHPAFEAPICLEARPAASQPRGGLAETNGLETDLVCSQGGKVLWWERVKRKATILTGNSNFWAVAGDDRSVQVYTVAGRQALPLLILTSPAAFMDCDKDWKLLVLAGCGSLHLWDIRNSTSILLESVYPLLTSDSDSPAEGSQVKVVSARISELGAPLVVLENHHVFLFHMDLRCWLRIADSFPSSTFCEFSPILTSMIAKACPAPKKSRSLGVNGVSFNLTKASSAYESGARSKRAQLETQMGAALALRSAEEYRRCLLAYARCLARDADKSRLRELCEELLGPRQAPDIDEKDSAAPPRWDPYVLGMKKRDLLKQDVLPAMASNRAIQRLLSEFVDLLTEIEVRTQHGIIVDT</sequence>
<dbReference type="InterPro" id="IPR055410">
    <property type="entry name" value="Beta-prop_CAF1B_HIR1"/>
</dbReference>
<evidence type="ECO:0000259" key="13">
    <source>
        <dbReference type="Pfam" id="PF24105"/>
    </source>
</evidence>
<dbReference type="PROSITE" id="PS50294">
    <property type="entry name" value="WD_REPEATS_REGION"/>
    <property type="match status" value="2"/>
</dbReference>
<evidence type="ECO:0000256" key="7">
    <source>
        <dbReference type="ARBA" id="ARBA00023163"/>
    </source>
</evidence>
<keyword evidence="10" id="KW-0678">Repressor</keyword>
<dbReference type="PANTHER" id="PTHR13831:SF0">
    <property type="entry name" value="PROTEIN HIRA"/>
    <property type="match status" value="1"/>
</dbReference>
<proteinExistence type="inferred from homology"/>
<keyword evidence="4 10" id="KW-0677">Repeat</keyword>
<dbReference type="InterPro" id="IPR015943">
    <property type="entry name" value="WD40/YVTN_repeat-like_dom_sf"/>
</dbReference>
<evidence type="ECO:0000256" key="3">
    <source>
        <dbReference type="ARBA" id="ARBA00022574"/>
    </source>
</evidence>
<comment type="similarity">
    <text evidence="2 10">Belongs to the WD repeat HIR1 family.</text>
</comment>
<keyword evidence="8 10" id="KW-0539">Nucleus</keyword>
<dbReference type="CDD" id="cd00200">
    <property type="entry name" value="WD40"/>
    <property type="match status" value="1"/>
</dbReference>
<dbReference type="Pfam" id="PF07569">
    <property type="entry name" value="Hira"/>
    <property type="match status" value="1"/>
</dbReference>
<dbReference type="PANTHER" id="PTHR13831">
    <property type="entry name" value="MEMBER OF THE HIR1 FAMILY OF WD-REPEAT PROTEINS"/>
    <property type="match status" value="1"/>
</dbReference>
<feature type="domain" description="CAF1B/HIR1 beta-propeller" evidence="13">
    <location>
        <begin position="15"/>
        <end position="360"/>
    </location>
</feature>
<evidence type="ECO:0000259" key="12">
    <source>
        <dbReference type="Pfam" id="PF07569"/>
    </source>
</evidence>
<dbReference type="SMART" id="SM00320">
    <property type="entry name" value="WD40"/>
    <property type="match status" value="6"/>
</dbReference>
<keyword evidence="5 10" id="KW-0156">Chromatin regulator</keyword>
<evidence type="ECO:0000256" key="9">
    <source>
        <dbReference type="PROSITE-ProRule" id="PRU00221"/>
    </source>
</evidence>